<evidence type="ECO:0000256" key="1">
    <source>
        <dbReference type="ARBA" id="ARBA00009175"/>
    </source>
</evidence>
<dbReference type="GO" id="GO:0046872">
    <property type="term" value="F:metal ion binding"/>
    <property type="evidence" value="ECO:0007669"/>
    <property type="project" value="UniProtKB-KW"/>
</dbReference>
<dbReference type="Proteomes" id="UP000239814">
    <property type="component" value="Chromosome"/>
</dbReference>
<dbReference type="PANTHER" id="PTHR30632">
    <property type="entry name" value="MOLYBDATE-BINDING PERIPLASMIC PROTEIN"/>
    <property type="match status" value="1"/>
</dbReference>
<dbReference type="Pfam" id="PF13531">
    <property type="entry name" value="SBP_bac_11"/>
    <property type="match status" value="1"/>
</dbReference>
<comment type="similarity">
    <text evidence="1">Belongs to the bacterial solute-binding protein ModA family.</text>
</comment>
<protein>
    <submittedName>
        <fullName evidence="6">Molybdate ABC transporter substrate-binding protein</fullName>
    </submittedName>
</protein>
<accession>A0A2S0KF25</accession>
<proteinExistence type="inferred from homology"/>
<feature type="binding site" evidence="4">
    <location>
        <position position="70"/>
    </location>
    <ligand>
        <name>molybdate</name>
        <dbReference type="ChEBI" id="CHEBI:36264"/>
    </ligand>
</feature>
<dbReference type="PIRSF" id="PIRSF004846">
    <property type="entry name" value="ModA"/>
    <property type="match status" value="1"/>
</dbReference>
<dbReference type="InterPro" id="IPR005950">
    <property type="entry name" value="ModA"/>
</dbReference>
<organism evidence="6 7">
    <name type="scientific">Gordonia iterans</name>
    <dbReference type="NCBI Taxonomy" id="1004901"/>
    <lineage>
        <taxon>Bacteria</taxon>
        <taxon>Bacillati</taxon>
        <taxon>Actinomycetota</taxon>
        <taxon>Actinomycetes</taxon>
        <taxon>Mycobacteriales</taxon>
        <taxon>Gordoniaceae</taxon>
        <taxon>Gordonia</taxon>
    </lineage>
</organism>
<evidence type="ECO:0000256" key="3">
    <source>
        <dbReference type="ARBA" id="ARBA00022729"/>
    </source>
</evidence>
<evidence type="ECO:0000313" key="7">
    <source>
        <dbReference type="Proteomes" id="UP000239814"/>
    </source>
</evidence>
<evidence type="ECO:0000313" key="6">
    <source>
        <dbReference type="EMBL" id="AVM00300.1"/>
    </source>
</evidence>
<dbReference type="InterPro" id="IPR050682">
    <property type="entry name" value="ModA/WtpA"/>
</dbReference>
<dbReference type="Gene3D" id="3.40.190.10">
    <property type="entry name" value="Periplasmic binding protein-like II"/>
    <property type="match status" value="2"/>
</dbReference>
<gene>
    <name evidence="6" type="primary">modA</name>
    <name evidence="6" type="ORF">C6V83_08475</name>
</gene>
<dbReference type="SUPFAM" id="SSF53850">
    <property type="entry name" value="Periplasmic binding protein-like II"/>
    <property type="match status" value="1"/>
</dbReference>
<evidence type="ECO:0000256" key="2">
    <source>
        <dbReference type="ARBA" id="ARBA00022723"/>
    </source>
</evidence>
<sequence length="247" mass="25030">MKWRRMFGPAMAIGAVLVMGASVTACGTGDDGHTVRVMAAASLVDVMDPLTEAYKADHSGADVQLDAAASSALVQRLKSGAKADVLITADTKTMDDAVAAGVAEDPVVVATNTLVIVVPKGNPGDVKGLDYFTTTGNRSVICASEVPCGRAAEQAISAAGGTPHPISRAVDVRAALGSVTSGEADAALVYATDAKSAGDKVETIEIPNAPVVQYPASALTDEGRDFVDLLTSEQGARILSDAGFGTP</sequence>
<keyword evidence="2 4" id="KW-0479">Metal-binding</keyword>
<feature type="binding site" evidence="4">
    <location>
        <position position="42"/>
    </location>
    <ligand>
        <name>molybdate</name>
        <dbReference type="ChEBI" id="CHEBI:36264"/>
    </ligand>
</feature>
<evidence type="ECO:0000256" key="4">
    <source>
        <dbReference type="PIRSR" id="PIRSR004846-1"/>
    </source>
</evidence>
<feature type="chain" id="PRO_5039509080" evidence="5">
    <location>
        <begin position="28"/>
        <end position="247"/>
    </location>
</feature>
<dbReference type="KEGG" id="git:C6V83_08475"/>
<dbReference type="GO" id="GO:0030973">
    <property type="term" value="F:molybdate ion binding"/>
    <property type="evidence" value="ECO:0007669"/>
    <property type="project" value="TreeGrafter"/>
</dbReference>
<dbReference type="NCBIfam" id="TIGR01256">
    <property type="entry name" value="modA"/>
    <property type="match status" value="1"/>
</dbReference>
<feature type="binding site" evidence="4">
    <location>
        <position position="190"/>
    </location>
    <ligand>
        <name>molybdate</name>
        <dbReference type="ChEBI" id="CHEBI:36264"/>
    </ligand>
</feature>
<dbReference type="RefSeq" id="WP_105942028.1">
    <property type="nucleotide sequence ID" value="NZ_CP027433.1"/>
</dbReference>
<feature type="binding site" evidence="4">
    <location>
        <position position="172"/>
    </location>
    <ligand>
        <name>molybdate</name>
        <dbReference type="ChEBI" id="CHEBI:36264"/>
    </ligand>
</feature>
<reference evidence="6 7" key="1">
    <citation type="submission" date="2018-03" db="EMBL/GenBank/DDBJ databases">
        <title>Characteristics and genome of n-alkane degrading marine bacteria Gordonia iterans isolated from crude oil contaminated in Tae-an, South Korea.</title>
        <authorList>
            <person name="Lee S.-S."/>
            <person name="Kim H."/>
        </authorList>
    </citation>
    <scope>NUCLEOTIDE SEQUENCE [LARGE SCALE GENOMIC DNA]</scope>
    <source>
        <strain evidence="6 7">Co17</strain>
    </source>
</reference>
<dbReference type="OrthoDB" id="9785015at2"/>
<feature type="signal peptide" evidence="5">
    <location>
        <begin position="1"/>
        <end position="27"/>
    </location>
</feature>
<keyword evidence="7" id="KW-1185">Reference proteome</keyword>
<dbReference type="AlphaFoldDB" id="A0A2S0KF25"/>
<dbReference type="EMBL" id="CP027433">
    <property type="protein sequence ID" value="AVM00300.1"/>
    <property type="molecule type" value="Genomic_DNA"/>
</dbReference>
<evidence type="ECO:0000256" key="5">
    <source>
        <dbReference type="SAM" id="SignalP"/>
    </source>
</evidence>
<keyword evidence="4" id="KW-0500">Molybdenum</keyword>
<dbReference type="PANTHER" id="PTHR30632:SF0">
    <property type="entry name" value="SULFATE-BINDING PROTEIN"/>
    <property type="match status" value="1"/>
</dbReference>
<keyword evidence="3 5" id="KW-0732">Signal</keyword>
<name>A0A2S0KF25_9ACTN</name>
<dbReference type="GO" id="GO:0015689">
    <property type="term" value="P:molybdate ion transport"/>
    <property type="evidence" value="ECO:0007669"/>
    <property type="project" value="InterPro"/>
</dbReference>
<dbReference type="PROSITE" id="PS51257">
    <property type="entry name" value="PROKAR_LIPOPROTEIN"/>
    <property type="match status" value="1"/>
</dbReference>